<dbReference type="Proteomes" id="UP000034290">
    <property type="component" value="Unassembled WGS sequence"/>
</dbReference>
<evidence type="ECO:0000256" key="1">
    <source>
        <dbReference type="SAM" id="MobiDB-lite"/>
    </source>
</evidence>
<reference evidence="2 3" key="1">
    <citation type="journal article" date="2015" name="Nature">
        <title>rRNA introns, odd ribosomes, and small enigmatic genomes across a large radiation of phyla.</title>
        <authorList>
            <person name="Brown C.T."/>
            <person name="Hug L.A."/>
            <person name="Thomas B.C."/>
            <person name="Sharon I."/>
            <person name="Castelle C.J."/>
            <person name="Singh A."/>
            <person name="Wilkins M.J."/>
            <person name="Williams K.H."/>
            <person name="Banfield J.F."/>
        </authorList>
    </citation>
    <scope>NUCLEOTIDE SEQUENCE [LARGE SCALE GENOMIC DNA]</scope>
</reference>
<evidence type="ECO:0000313" key="2">
    <source>
        <dbReference type="EMBL" id="KKW35104.1"/>
    </source>
</evidence>
<gene>
    <name evidence="2" type="ORF">UY81_C0053G0010</name>
</gene>
<feature type="compositionally biased region" description="Basic residues" evidence="1">
    <location>
        <begin position="1"/>
        <end position="16"/>
    </location>
</feature>
<dbReference type="AlphaFoldDB" id="A0A0G2AQU3"/>
<dbReference type="EMBL" id="LCRM01000053">
    <property type="protein sequence ID" value="KKW35104.1"/>
    <property type="molecule type" value="Genomic_DNA"/>
</dbReference>
<protein>
    <submittedName>
        <fullName evidence="2">Uncharacterized protein</fullName>
    </submittedName>
</protein>
<name>A0A0G2AQU3_9BACT</name>
<sequence length="46" mass="5505">MRGHNHREHKPHQARRGVHEPHGKSIERSAYQDEGKDNVEEDFHKH</sequence>
<organism evidence="2 3">
    <name type="scientific">Candidatus Giovannonibacteria bacterium GW2011_GWA2_53_7</name>
    <dbReference type="NCBI Taxonomy" id="1618650"/>
    <lineage>
        <taxon>Bacteria</taxon>
        <taxon>Candidatus Giovannoniibacteriota</taxon>
    </lineage>
</organism>
<accession>A0A0G2AQU3</accession>
<proteinExistence type="predicted"/>
<comment type="caution">
    <text evidence="2">The sequence shown here is derived from an EMBL/GenBank/DDBJ whole genome shotgun (WGS) entry which is preliminary data.</text>
</comment>
<feature type="compositionally biased region" description="Basic and acidic residues" evidence="1">
    <location>
        <begin position="17"/>
        <end position="46"/>
    </location>
</feature>
<evidence type="ECO:0000313" key="3">
    <source>
        <dbReference type="Proteomes" id="UP000034290"/>
    </source>
</evidence>
<feature type="region of interest" description="Disordered" evidence="1">
    <location>
        <begin position="1"/>
        <end position="46"/>
    </location>
</feature>